<protein>
    <submittedName>
        <fullName evidence="3">Uncharacterized protein</fullName>
    </submittedName>
</protein>
<name>A0A1F4XLQ6_9BACT</name>
<evidence type="ECO:0000256" key="1">
    <source>
        <dbReference type="SAM" id="MobiDB-lite"/>
    </source>
</evidence>
<dbReference type="Proteomes" id="UP000177614">
    <property type="component" value="Unassembled WGS sequence"/>
</dbReference>
<reference evidence="3 4" key="1">
    <citation type="journal article" date="2016" name="Nat. Commun.">
        <title>Thousands of microbial genomes shed light on interconnected biogeochemical processes in an aquifer system.</title>
        <authorList>
            <person name="Anantharaman K."/>
            <person name="Brown C.T."/>
            <person name="Hug L.A."/>
            <person name="Sharon I."/>
            <person name="Castelle C.J."/>
            <person name="Probst A.J."/>
            <person name="Thomas B.C."/>
            <person name="Singh A."/>
            <person name="Wilkins M.J."/>
            <person name="Karaoz U."/>
            <person name="Brodie E.L."/>
            <person name="Williams K.H."/>
            <person name="Hubbard S.S."/>
            <person name="Banfield J.F."/>
        </authorList>
    </citation>
    <scope>NUCLEOTIDE SEQUENCE [LARGE SCALE GENOMIC DNA]</scope>
</reference>
<keyword evidence="2" id="KW-0812">Transmembrane</keyword>
<evidence type="ECO:0000313" key="4">
    <source>
        <dbReference type="Proteomes" id="UP000177614"/>
    </source>
</evidence>
<keyword evidence="2" id="KW-1133">Transmembrane helix</keyword>
<comment type="caution">
    <text evidence="3">The sequence shown here is derived from an EMBL/GenBank/DDBJ whole genome shotgun (WGS) entry which is preliminary data.</text>
</comment>
<keyword evidence="2" id="KW-0472">Membrane</keyword>
<proteinExistence type="predicted"/>
<feature type="transmembrane region" description="Helical" evidence="2">
    <location>
        <begin position="7"/>
        <end position="28"/>
    </location>
</feature>
<feature type="region of interest" description="Disordered" evidence="1">
    <location>
        <begin position="180"/>
        <end position="245"/>
    </location>
</feature>
<accession>A0A1F4XLQ6</accession>
<gene>
    <name evidence="3" type="ORF">A2V81_01035</name>
</gene>
<dbReference type="AlphaFoldDB" id="A0A1F4XLQ6"/>
<dbReference type="EMBL" id="MEWR01000005">
    <property type="protein sequence ID" value="OGC82534.1"/>
    <property type="molecule type" value="Genomic_DNA"/>
</dbReference>
<dbReference type="STRING" id="1817814.A2V81_01035"/>
<organism evidence="3 4">
    <name type="scientific">Candidatus Abawacabacteria bacterium RBG_16_42_10</name>
    <dbReference type="NCBI Taxonomy" id="1817814"/>
    <lineage>
        <taxon>Bacteria</taxon>
        <taxon>Candidatus Abawacaibacteriota</taxon>
    </lineage>
</organism>
<evidence type="ECO:0000256" key="2">
    <source>
        <dbReference type="SAM" id="Phobius"/>
    </source>
</evidence>
<feature type="compositionally biased region" description="Low complexity" evidence="1">
    <location>
        <begin position="205"/>
        <end position="226"/>
    </location>
</feature>
<sequence>MHKKLSTIFSIAYIAVFVCLWIGVPLQITMNSVFSAPTTFAQEDLICPANSHQVGSECICDSYYKSVGDSCVPMTEAEMCPTPNSHRVGNECVCDSFYKPSGGQCVPMEESEMCPVPNTHRVGNDCVCNAGYLAAGGKCVDPYAYCAAHNATYSPSIEDCTCIEGYIENSSKSDCIKVIVDDTKSPPPTPSSSSSSPSPSPTPPTRSTVTPTSSTSSPSPTATAPAQSIVPPTTPSPPTSTGTDPVKMMLELQSTSPIEINNTPILDASLKSLTPTEISFVEDQKEVIQSMISTGDTVELLPTEEEKMNLVRNAVVLEAAKKWNQAVKETEKTEKLKDENARKEFIVLKQEEASLVEQITSNQTALTVMHKQNIQIIFSQDQAAAALFANDTAFENFPKRDFLKESNGDHTEAMVRATDAIARQYEFIRNIKKELKRVREEKRELLDIPPQPDVDQELSKLKINWYKK</sequence>
<evidence type="ECO:0000313" key="3">
    <source>
        <dbReference type="EMBL" id="OGC82534.1"/>
    </source>
</evidence>